<dbReference type="GO" id="GO:0046872">
    <property type="term" value="F:metal ion binding"/>
    <property type="evidence" value="ECO:0007669"/>
    <property type="project" value="UniProtKB-KW"/>
</dbReference>
<evidence type="ECO:0000256" key="1">
    <source>
        <dbReference type="ARBA" id="ARBA00009759"/>
    </source>
</evidence>
<evidence type="ECO:0000256" key="2">
    <source>
        <dbReference type="ARBA" id="ARBA00022723"/>
    </source>
</evidence>
<dbReference type="InterPro" id="IPR000760">
    <property type="entry name" value="Inositol_monophosphatase-like"/>
</dbReference>
<sequence length="277" mass="30338">MHTCRCTNQRQPPFQGEAKLDRDVNSIVEQAIEITSQASRFPMQYFRAKLDLEAKADDSPVTIADRKTEAFIRDKLSEAFPGDGIFGEEYGTENLDASAIWIIDPIDGTRSFITGNPLFGMLLGRYKDKQPQIGLVRMPALEETYVGAAGIGATLNGAPIACRKTEKLQDAMVYINEAEKLNAASPERFARLCMVGHTRRMAYDCYPHALVASGQIDLVVDCGLEPYDYLPLVALVEAAGGIMCDWNGNALSLGSDGRVITAATPALRDQMLEILNV</sequence>
<protein>
    <submittedName>
        <fullName evidence="6">Inositol monophosphatase</fullName>
    </submittedName>
</protein>
<organism evidence="6 7">
    <name type="scientific">Roseibium aggregatum</name>
    <dbReference type="NCBI Taxonomy" id="187304"/>
    <lineage>
        <taxon>Bacteria</taxon>
        <taxon>Pseudomonadati</taxon>
        <taxon>Pseudomonadota</taxon>
        <taxon>Alphaproteobacteria</taxon>
        <taxon>Hyphomicrobiales</taxon>
        <taxon>Stappiaceae</taxon>
        <taxon>Roseibium</taxon>
    </lineage>
</organism>
<dbReference type="Gene3D" id="3.40.190.80">
    <property type="match status" value="1"/>
</dbReference>
<keyword evidence="4 5" id="KW-0460">Magnesium</keyword>
<comment type="cofactor">
    <cofactor evidence="5">
        <name>Mg(2+)</name>
        <dbReference type="ChEBI" id="CHEBI:18420"/>
    </cofactor>
</comment>
<feature type="binding site" evidence="5">
    <location>
        <position position="107"/>
    </location>
    <ligand>
        <name>Mg(2+)</name>
        <dbReference type="ChEBI" id="CHEBI:18420"/>
        <label>1</label>
        <note>catalytic</note>
    </ligand>
</feature>
<gene>
    <name evidence="6" type="ORF">JF539_26260</name>
</gene>
<name>A0A939J4S4_9HYPH</name>
<dbReference type="SUPFAM" id="SSF56655">
    <property type="entry name" value="Carbohydrate phosphatase"/>
    <property type="match status" value="1"/>
</dbReference>
<dbReference type="PROSITE" id="PS00629">
    <property type="entry name" value="IMP_1"/>
    <property type="match status" value="1"/>
</dbReference>
<accession>A0A939J4S4</accession>
<feature type="binding site" evidence="5">
    <location>
        <position position="104"/>
    </location>
    <ligand>
        <name>Mg(2+)</name>
        <dbReference type="ChEBI" id="CHEBI:18420"/>
        <label>1</label>
        <note>catalytic</note>
    </ligand>
</feature>
<feature type="binding site" evidence="5">
    <location>
        <position position="88"/>
    </location>
    <ligand>
        <name>Mg(2+)</name>
        <dbReference type="ChEBI" id="CHEBI:18420"/>
        <label>1</label>
        <note>catalytic</note>
    </ligand>
</feature>
<evidence type="ECO:0000256" key="3">
    <source>
        <dbReference type="ARBA" id="ARBA00022801"/>
    </source>
</evidence>
<dbReference type="Pfam" id="PF00459">
    <property type="entry name" value="Inositol_P"/>
    <property type="match status" value="1"/>
</dbReference>
<keyword evidence="3" id="KW-0378">Hydrolase</keyword>
<comment type="caution">
    <text evidence="6">The sequence shown here is derived from an EMBL/GenBank/DDBJ whole genome shotgun (WGS) entry which is preliminary data.</text>
</comment>
<comment type="similarity">
    <text evidence="1">Belongs to the inositol monophosphatase superfamily.</text>
</comment>
<dbReference type="InterPro" id="IPR020583">
    <property type="entry name" value="Inositol_monoP_metal-BS"/>
</dbReference>
<proteinExistence type="inferred from homology"/>
<dbReference type="Gene3D" id="3.30.540.10">
    <property type="entry name" value="Fructose-1,6-Bisphosphatase, subunit A, domain 1"/>
    <property type="match status" value="1"/>
</dbReference>
<evidence type="ECO:0000313" key="6">
    <source>
        <dbReference type="EMBL" id="MBN9673888.1"/>
    </source>
</evidence>
<dbReference type="PANTHER" id="PTHR20854:SF4">
    <property type="entry name" value="INOSITOL-1-MONOPHOSPHATASE-RELATED"/>
    <property type="match status" value="1"/>
</dbReference>
<dbReference type="GO" id="GO:0008934">
    <property type="term" value="F:inositol monophosphate 1-phosphatase activity"/>
    <property type="evidence" value="ECO:0007669"/>
    <property type="project" value="TreeGrafter"/>
</dbReference>
<evidence type="ECO:0000313" key="7">
    <source>
        <dbReference type="Proteomes" id="UP000664096"/>
    </source>
</evidence>
<dbReference type="Proteomes" id="UP000664096">
    <property type="component" value="Unassembled WGS sequence"/>
</dbReference>
<dbReference type="GO" id="GO:0006020">
    <property type="term" value="P:inositol metabolic process"/>
    <property type="evidence" value="ECO:0007669"/>
    <property type="project" value="TreeGrafter"/>
</dbReference>
<feature type="binding site" evidence="5">
    <location>
        <position position="106"/>
    </location>
    <ligand>
        <name>Mg(2+)</name>
        <dbReference type="ChEBI" id="CHEBI:18420"/>
        <label>1</label>
        <note>catalytic</note>
    </ligand>
</feature>
<dbReference type="EMBL" id="JAEKJZ010000008">
    <property type="protein sequence ID" value="MBN9673888.1"/>
    <property type="molecule type" value="Genomic_DNA"/>
</dbReference>
<dbReference type="GO" id="GO:0007165">
    <property type="term" value="P:signal transduction"/>
    <property type="evidence" value="ECO:0007669"/>
    <property type="project" value="TreeGrafter"/>
</dbReference>
<evidence type="ECO:0000256" key="5">
    <source>
        <dbReference type="PIRSR" id="PIRSR600760-2"/>
    </source>
</evidence>
<dbReference type="PANTHER" id="PTHR20854">
    <property type="entry name" value="INOSITOL MONOPHOSPHATASE"/>
    <property type="match status" value="1"/>
</dbReference>
<feature type="binding site" evidence="5">
    <location>
        <position position="228"/>
    </location>
    <ligand>
        <name>Mg(2+)</name>
        <dbReference type="ChEBI" id="CHEBI:18420"/>
        <label>1</label>
        <note>catalytic</note>
    </ligand>
</feature>
<dbReference type="AlphaFoldDB" id="A0A939J4S4"/>
<keyword evidence="2 5" id="KW-0479">Metal-binding</keyword>
<dbReference type="PRINTS" id="PR00377">
    <property type="entry name" value="IMPHPHTASES"/>
</dbReference>
<evidence type="ECO:0000256" key="4">
    <source>
        <dbReference type="ARBA" id="ARBA00022842"/>
    </source>
</evidence>
<reference evidence="6" key="1">
    <citation type="submission" date="2020-12" db="EMBL/GenBank/DDBJ databases">
        <title>Oil enriched cultivation method for isolating marine PHA-producing bacteria.</title>
        <authorList>
            <person name="Zheng W."/>
            <person name="Yu S."/>
            <person name="Huang Y."/>
        </authorList>
    </citation>
    <scope>NUCLEOTIDE SEQUENCE</scope>
    <source>
        <strain evidence="6">SY-2-12</strain>
    </source>
</reference>